<dbReference type="STRING" id="388280.SAMN04488057_105256"/>
<dbReference type="InterPro" id="IPR001279">
    <property type="entry name" value="Metallo-B-lactamas"/>
</dbReference>
<keyword evidence="3" id="KW-1185">Reference proteome</keyword>
<protein>
    <submittedName>
        <fullName evidence="2">Glyoxylase, beta-lactamase superfamily II</fullName>
    </submittedName>
</protein>
<proteinExistence type="predicted"/>
<dbReference type="CDD" id="cd07726">
    <property type="entry name" value="ST1585-like_MBL-fold"/>
    <property type="match status" value="1"/>
</dbReference>
<dbReference type="SUPFAM" id="SSF56281">
    <property type="entry name" value="Metallo-hydrolase/oxidoreductase"/>
    <property type="match status" value="1"/>
</dbReference>
<dbReference type="EMBL" id="FRCY01000005">
    <property type="protein sequence ID" value="SHN02079.1"/>
    <property type="molecule type" value="Genomic_DNA"/>
</dbReference>
<dbReference type="Gene3D" id="3.60.15.10">
    <property type="entry name" value="Ribonuclease Z/Hydroxyacylglutathione hydrolase-like"/>
    <property type="match status" value="1"/>
</dbReference>
<organism evidence="2 3">
    <name type="scientific">Cyclobacterium lianum</name>
    <dbReference type="NCBI Taxonomy" id="388280"/>
    <lineage>
        <taxon>Bacteria</taxon>
        <taxon>Pseudomonadati</taxon>
        <taxon>Bacteroidota</taxon>
        <taxon>Cytophagia</taxon>
        <taxon>Cytophagales</taxon>
        <taxon>Cyclobacteriaceae</taxon>
        <taxon>Cyclobacterium</taxon>
    </lineage>
</organism>
<evidence type="ECO:0000313" key="2">
    <source>
        <dbReference type="EMBL" id="SHN02079.1"/>
    </source>
</evidence>
<dbReference type="Proteomes" id="UP000184513">
    <property type="component" value="Unassembled WGS sequence"/>
</dbReference>
<dbReference type="InterPro" id="IPR036866">
    <property type="entry name" value="RibonucZ/Hydroxyglut_hydro"/>
</dbReference>
<dbReference type="PANTHER" id="PTHR42951">
    <property type="entry name" value="METALLO-BETA-LACTAMASE DOMAIN-CONTAINING"/>
    <property type="match status" value="1"/>
</dbReference>
<dbReference type="InterPro" id="IPR050855">
    <property type="entry name" value="NDM-1-like"/>
</dbReference>
<dbReference type="Pfam" id="PF00753">
    <property type="entry name" value="Lactamase_B"/>
    <property type="match status" value="1"/>
</dbReference>
<evidence type="ECO:0000259" key="1">
    <source>
        <dbReference type="SMART" id="SM00849"/>
    </source>
</evidence>
<feature type="domain" description="Metallo-beta-lactamase" evidence="1">
    <location>
        <begin position="17"/>
        <end position="212"/>
    </location>
</feature>
<dbReference type="RefSeq" id="WP_073094492.1">
    <property type="nucleotide sequence ID" value="NZ_FRCY01000005.1"/>
</dbReference>
<evidence type="ECO:0000313" key="3">
    <source>
        <dbReference type="Proteomes" id="UP000184513"/>
    </source>
</evidence>
<accession>A0A1M7NEP3</accession>
<dbReference type="AlphaFoldDB" id="A0A1M7NEP3"/>
<dbReference type="PANTHER" id="PTHR42951:SF22">
    <property type="entry name" value="METALLO BETA-LACTAMASE SUPERFAMILY LIPOPROTEIN"/>
    <property type="match status" value="1"/>
</dbReference>
<dbReference type="InterPro" id="IPR037482">
    <property type="entry name" value="ST1585_MBL-fold"/>
</dbReference>
<dbReference type="OrthoDB" id="9802248at2"/>
<dbReference type="SMART" id="SM00849">
    <property type="entry name" value="Lactamase_B"/>
    <property type="match status" value="1"/>
</dbReference>
<gene>
    <name evidence="2" type="ORF">SAMN04488057_105256</name>
</gene>
<reference evidence="2 3" key="1">
    <citation type="submission" date="2016-11" db="EMBL/GenBank/DDBJ databases">
        <authorList>
            <person name="Jaros S."/>
            <person name="Januszkiewicz K."/>
            <person name="Wedrychowicz H."/>
        </authorList>
    </citation>
    <scope>NUCLEOTIDE SEQUENCE [LARGE SCALE GENOMIC DNA]</scope>
    <source>
        <strain evidence="2 3">CGMCC 1.6102</strain>
    </source>
</reference>
<name>A0A1M7NEP3_9BACT</name>
<sequence length="300" mass="33806">MYHINILDLHFKGAKKVIASFLISHGDTHVLIETGPESTWNSLTIALGKHGLKPGDIDAVLLSHIHFDHAGAAWKLAEAGARILVHPLGIPHLSKPERLWQSAARIYGEANMEQLWGKMNGIAANKLVATSHQEKVCIGELTFSALHTPGHASHHIAWQLGQNIFTGDVGGVKISGGPVVPPCPPPDIHLEDWKKSIRLLMDRKPEKLYLTHFGEIAHPVEHFQMLEKMLDDWASWMKVHYEQETPIDEVKRAFMAYTARQMEKQGADENLQALYEYANPSWMSVSGLIRYWKLKEKNYI</sequence>